<comment type="caution">
    <text evidence="2">The sequence shown here is derived from an EMBL/GenBank/DDBJ whole genome shotgun (WGS) entry which is preliminary data.</text>
</comment>
<dbReference type="AlphaFoldDB" id="A0A8X7CT79"/>
<organism evidence="2 3">
    <name type="scientific">Trichonephila inaurata madagascariensis</name>
    <dbReference type="NCBI Taxonomy" id="2747483"/>
    <lineage>
        <taxon>Eukaryota</taxon>
        <taxon>Metazoa</taxon>
        <taxon>Ecdysozoa</taxon>
        <taxon>Arthropoda</taxon>
        <taxon>Chelicerata</taxon>
        <taxon>Arachnida</taxon>
        <taxon>Araneae</taxon>
        <taxon>Araneomorphae</taxon>
        <taxon>Entelegynae</taxon>
        <taxon>Araneoidea</taxon>
        <taxon>Nephilidae</taxon>
        <taxon>Trichonephila</taxon>
        <taxon>Trichonephila inaurata</taxon>
    </lineage>
</organism>
<keyword evidence="1" id="KW-0472">Membrane</keyword>
<gene>
    <name evidence="2" type="ORF">TNIN_132801</name>
</gene>
<evidence type="ECO:0000313" key="3">
    <source>
        <dbReference type="Proteomes" id="UP000886998"/>
    </source>
</evidence>
<protein>
    <submittedName>
        <fullName evidence="2">Uncharacterized protein</fullName>
    </submittedName>
</protein>
<feature type="transmembrane region" description="Helical" evidence="1">
    <location>
        <begin position="83"/>
        <end position="105"/>
    </location>
</feature>
<name>A0A8X7CT79_9ARAC</name>
<reference evidence="2" key="1">
    <citation type="submission" date="2020-08" db="EMBL/GenBank/DDBJ databases">
        <title>Multicomponent nature underlies the extraordinary mechanical properties of spider dragline silk.</title>
        <authorList>
            <person name="Kono N."/>
            <person name="Nakamura H."/>
            <person name="Mori M."/>
            <person name="Yoshida Y."/>
            <person name="Ohtoshi R."/>
            <person name="Malay A.D."/>
            <person name="Moran D.A.P."/>
            <person name="Tomita M."/>
            <person name="Numata K."/>
            <person name="Arakawa K."/>
        </authorList>
    </citation>
    <scope>NUCLEOTIDE SEQUENCE</scope>
</reference>
<dbReference type="EMBL" id="BMAV01022698">
    <property type="protein sequence ID" value="GFY77900.1"/>
    <property type="molecule type" value="Genomic_DNA"/>
</dbReference>
<evidence type="ECO:0000313" key="2">
    <source>
        <dbReference type="EMBL" id="GFY77900.1"/>
    </source>
</evidence>
<evidence type="ECO:0000256" key="1">
    <source>
        <dbReference type="SAM" id="Phobius"/>
    </source>
</evidence>
<keyword evidence="1" id="KW-0812">Transmembrane</keyword>
<feature type="transmembrane region" description="Helical" evidence="1">
    <location>
        <begin position="50"/>
        <end position="71"/>
    </location>
</feature>
<accession>A0A8X7CT79</accession>
<keyword evidence="1" id="KW-1133">Transmembrane helix</keyword>
<keyword evidence="3" id="KW-1185">Reference proteome</keyword>
<dbReference type="Proteomes" id="UP000886998">
    <property type="component" value="Unassembled WGS sequence"/>
</dbReference>
<proteinExistence type="predicted"/>
<sequence>MRIDSSSPTMSELSAHFKVQQISSCVPFYQRNNTSFKSPGDAASLSLTRFLILTFVVSDLLFVMIAAPSPIPIRLIKPGSSKAVLLFLFILRIFTLKIQVQQVVWRLLILLLL</sequence>